<keyword evidence="4" id="KW-0812">Transmembrane</keyword>
<dbReference type="Gene3D" id="3.80.10.10">
    <property type="entry name" value="Ribonuclease Inhibitor"/>
    <property type="match status" value="3"/>
</dbReference>
<evidence type="ECO:0000256" key="3">
    <source>
        <dbReference type="SAM" id="MobiDB-lite"/>
    </source>
</evidence>
<evidence type="ECO:0000256" key="2">
    <source>
        <dbReference type="ARBA" id="ARBA00022737"/>
    </source>
</evidence>
<dbReference type="InterPro" id="IPR003591">
    <property type="entry name" value="Leu-rich_rpt_typical-subtyp"/>
</dbReference>
<feature type="chain" id="PRO_5019374874" description="TIR domain-containing protein" evidence="5">
    <location>
        <begin position="24"/>
        <end position="1118"/>
    </location>
</feature>
<evidence type="ECO:0000256" key="4">
    <source>
        <dbReference type="SAM" id="Phobius"/>
    </source>
</evidence>
<evidence type="ECO:0000256" key="1">
    <source>
        <dbReference type="ARBA" id="ARBA00022614"/>
    </source>
</evidence>
<evidence type="ECO:0008006" key="8">
    <source>
        <dbReference type="Google" id="ProtNLM"/>
    </source>
</evidence>
<dbReference type="Gene3D" id="3.40.50.10140">
    <property type="entry name" value="Toll/interleukin-1 receptor homology (TIR) domain"/>
    <property type="match status" value="1"/>
</dbReference>
<dbReference type="SMART" id="SM00365">
    <property type="entry name" value="LRR_SD22"/>
    <property type="match status" value="5"/>
</dbReference>
<dbReference type="PROSITE" id="PS51450">
    <property type="entry name" value="LRR"/>
    <property type="match status" value="3"/>
</dbReference>
<dbReference type="Pfam" id="PF00560">
    <property type="entry name" value="LRR_1"/>
    <property type="match status" value="1"/>
</dbReference>
<dbReference type="PANTHER" id="PTHR24366">
    <property type="entry name" value="IG(IMMUNOGLOBULIN) AND LRR(LEUCINE RICH REPEAT) DOMAINS"/>
    <property type="match status" value="1"/>
</dbReference>
<dbReference type="AlphaFoldDB" id="A0A433TAW3"/>
<feature type="compositionally biased region" description="Polar residues" evidence="3">
    <location>
        <begin position="535"/>
        <end position="549"/>
    </location>
</feature>
<dbReference type="Pfam" id="PF13855">
    <property type="entry name" value="LRR_8"/>
    <property type="match status" value="2"/>
</dbReference>
<dbReference type="OrthoDB" id="6153325at2759"/>
<evidence type="ECO:0000313" key="6">
    <source>
        <dbReference type="EMBL" id="RUS78709.1"/>
    </source>
</evidence>
<keyword evidence="4" id="KW-1133">Transmembrane helix</keyword>
<proteinExistence type="predicted"/>
<dbReference type="PROSITE" id="PS51257">
    <property type="entry name" value="PROKAR_LIPOPROTEIN"/>
    <property type="match status" value="1"/>
</dbReference>
<protein>
    <recommendedName>
        <fullName evidence="8">TIR domain-containing protein</fullName>
    </recommendedName>
</protein>
<feature type="compositionally biased region" description="Polar residues" evidence="3">
    <location>
        <begin position="1018"/>
        <end position="1032"/>
    </location>
</feature>
<keyword evidence="2" id="KW-0677">Repeat</keyword>
<dbReference type="Proteomes" id="UP000271974">
    <property type="component" value="Unassembled WGS sequence"/>
</dbReference>
<comment type="caution">
    <text evidence="6">The sequence shown here is derived from an EMBL/GenBank/DDBJ whole genome shotgun (WGS) entry which is preliminary data.</text>
</comment>
<reference evidence="6 7" key="1">
    <citation type="submission" date="2019-01" db="EMBL/GenBank/DDBJ databases">
        <title>A draft genome assembly of the solar-powered sea slug Elysia chlorotica.</title>
        <authorList>
            <person name="Cai H."/>
            <person name="Li Q."/>
            <person name="Fang X."/>
            <person name="Li J."/>
            <person name="Curtis N.E."/>
            <person name="Altenburger A."/>
            <person name="Shibata T."/>
            <person name="Feng M."/>
            <person name="Maeda T."/>
            <person name="Schwartz J.A."/>
            <person name="Shigenobu S."/>
            <person name="Lundholm N."/>
            <person name="Nishiyama T."/>
            <person name="Yang H."/>
            <person name="Hasebe M."/>
            <person name="Li S."/>
            <person name="Pierce S.K."/>
            <person name="Wang J."/>
        </authorList>
    </citation>
    <scope>NUCLEOTIDE SEQUENCE [LARGE SCALE GENOMIC DNA]</scope>
    <source>
        <strain evidence="6">EC2010</strain>
        <tissue evidence="6">Whole organism of an adult</tissue>
    </source>
</reference>
<keyword evidence="1" id="KW-0433">Leucine-rich repeat</keyword>
<feature type="region of interest" description="Disordered" evidence="3">
    <location>
        <begin position="1017"/>
        <end position="1061"/>
    </location>
</feature>
<dbReference type="InterPro" id="IPR032675">
    <property type="entry name" value="LRR_dom_sf"/>
</dbReference>
<feature type="transmembrane region" description="Helical" evidence="4">
    <location>
        <begin position="862"/>
        <end position="885"/>
    </location>
</feature>
<dbReference type="EMBL" id="RQTK01000494">
    <property type="protein sequence ID" value="RUS78709.1"/>
    <property type="molecule type" value="Genomic_DNA"/>
</dbReference>
<dbReference type="SUPFAM" id="SSF52200">
    <property type="entry name" value="Toll/Interleukin receptor TIR domain"/>
    <property type="match status" value="1"/>
</dbReference>
<evidence type="ECO:0000256" key="5">
    <source>
        <dbReference type="SAM" id="SignalP"/>
    </source>
</evidence>
<feature type="region of interest" description="Disordered" evidence="3">
    <location>
        <begin position="533"/>
        <end position="553"/>
    </location>
</feature>
<gene>
    <name evidence="6" type="ORF">EGW08_013530</name>
</gene>
<dbReference type="STRING" id="188477.A0A433TAW3"/>
<dbReference type="PANTHER" id="PTHR24366:SF171">
    <property type="entry name" value="LEUCINE RICH REPEAT NEURONAL 4"/>
    <property type="match status" value="1"/>
</dbReference>
<sequence>MLCHARILIVVVLCFTWLGGCHSRSAQYHGPLLGTSKSNTLRFDNGQKPPSVTVGASTASLRSRSRQVLHATALPVFEHMRSFIRPVYFQRTKTSPAGCPEKCLCQTGLDRAISVVDCSSQMLVDVPDFPVSVEEIRLQNNLIQTIRCTSFEGLVKLKTLDLSENRIDTLYNCSFDGLASLERLWLGQNQLSFLPADVFQSLRSLELLDLGRNGLTHLGNNTFHGLSSVVSLWLQENQLHYRPGTFEVGTFRGLTSLESLHLEGNQQDMTEDFTYPDQALSCATTLRRLWLDGHPKALGPGFLSLTQLTHLSFAADDVSSCYMLSDIPPDFFKNLGTKEPLYLNMSSCSFTFISPELFKYVPNIFSLDLSFNQNLLIDGFEKASEGLQNSNLTVLNISQLVNAWVIYNEIRNTTFRYLKHTKLRVLRLDGCSLINIAPQAILDLPQSIEFLSLHDNKIINAEALLSMNHLQNLKDAIISRQVHYKSDMARAAPPRPGLVSLHRSEEAASTSHYSDMARAAPPRPGLVSLHRSEETASTSHYRTRNNPSRVQPGLDQNKLLASSLHMPLKERVDSHGQLPIRLGSDFCGDLMTAAGQSSVVSKSKNDFIPIPLPRRLERLDASDINLDYDIPRIQFFNNRVLRYLDLSSNHVKCFGGPVSGLPALQLLDLSKNWCFRMNPLFFSYMPSLKTLLLQENMLGKSLAEDVDGVTFSALSSLESLDLSQNIIEDLSESAFLHNTNLRLVNLSNNELNQFSPSLASNTKLQTLDLSHNLLTEISETTCNQLLYIKKHNSNFTVRLAGNHRLVCDCENLYFLNFVSRHPEVFETVTSVQCRLPDGSNVSYDHLERFLPELYASCISQTIFQGVLVAFFLLAGGLAMSALYHFKRWQWRYLYYVGKSRLHMGSMILANQRVAQAFITYDQENRRLRTLMRNVFLPRLHGLGVTTVLGETDFEAGFKAPSIAGAVTNTSKTLVFLSPDIFQDFYRQLEVNMAILHELHLRRPVLIPVLLLREEALSSPPQGNQSRDQTSCQPPAAGDGAGIEGSRTNAADVRQVHSPHRPRARRVDDFTRFMQLLRDFPPEISAFLKGQVHRCLVYTGDTASFWEHLKTVIQADENN</sequence>
<dbReference type="InterPro" id="IPR035897">
    <property type="entry name" value="Toll_tir_struct_dom_sf"/>
</dbReference>
<keyword evidence="4" id="KW-0472">Membrane</keyword>
<dbReference type="SUPFAM" id="SSF52058">
    <property type="entry name" value="L domain-like"/>
    <property type="match status" value="2"/>
</dbReference>
<name>A0A433TAW3_ELYCH</name>
<evidence type="ECO:0000313" key="7">
    <source>
        <dbReference type="Proteomes" id="UP000271974"/>
    </source>
</evidence>
<feature type="signal peptide" evidence="5">
    <location>
        <begin position="1"/>
        <end position="23"/>
    </location>
</feature>
<organism evidence="6 7">
    <name type="scientific">Elysia chlorotica</name>
    <name type="common">Eastern emerald elysia</name>
    <name type="synonym">Sea slug</name>
    <dbReference type="NCBI Taxonomy" id="188477"/>
    <lineage>
        <taxon>Eukaryota</taxon>
        <taxon>Metazoa</taxon>
        <taxon>Spiralia</taxon>
        <taxon>Lophotrochozoa</taxon>
        <taxon>Mollusca</taxon>
        <taxon>Gastropoda</taxon>
        <taxon>Heterobranchia</taxon>
        <taxon>Euthyneura</taxon>
        <taxon>Panpulmonata</taxon>
        <taxon>Sacoglossa</taxon>
        <taxon>Placobranchoidea</taxon>
        <taxon>Plakobranchidae</taxon>
        <taxon>Elysia</taxon>
    </lineage>
</organism>
<keyword evidence="7" id="KW-1185">Reference proteome</keyword>
<dbReference type="InterPro" id="IPR001611">
    <property type="entry name" value="Leu-rich_rpt"/>
</dbReference>
<keyword evidence="5" id="KW-0732">Signal</keyword>
<accession>A0A433TAW3</accession>
<dbReference type="SMART" id="SM00369">
    <property type="entry name" value="LRR_TYP"/>
    <property type="match status" value="9"/>
</dbReference>